<evidence type="ECO:0000313" key="3">
    <source>
        <dbReference type="Proteomes" id="UP000250275"/>
    </source>
</evidence>
<sequence>MISFRSRSEVLIPHTSLDISKSRSLYLNILENYFIQNTGSCPLIFRLCLVDQLEGEIPRVQEESWQRPDKKKRKGKAESNGKSRGKPEFDDHLRSNEELAIFGGNLERSMDRSLFSFQNLDESKQLLVPQGRKMEFGVEFRAINERKDVFGKNDSNKIMEKTSKEKKKSKTKKKVEDLKKSNYCHVAMVKLILGSSTSLWWSGQGREQGSAYAKVSAYRGQRESRAVHIEVSVCQGQHRRGLIRVKVSIYGSQRRSRSEPMTLSTYVGMNFYEGRCVSRSVRVKVIFNGGSSATPQLFLSRYGAEEGREEKNARMCVRRIDLGRTCIPDTGRPGLAEARVPFHRRPVTPSWTANPPATAGCRQEALPEVL</sequence>
<gene>
    <name evidence="2" type="ORF">WN48_05852</name>
</gene>
<feature type="region of interest" description="Disordered" evidence="1">
    <location>
        <begin position="346"/>
        <end position="370"/>
    </location>
</feature>
<reference evidence="2 3" key="1">
    <citation type="submission" date="2015-07" db="EMBL/GenBank/DDBJ databases">
        <title>The genome of Eufriesea mexicana.</title>
        <authorList>
            <person name="Pan H."/>
            <person name="Kapheim K."/>
        </authorList>
    </citation>
    <scope>NUCLEOTIDE SEQUENCE [LARGE SCALE GENOMIC DNA]</scope>
    <source>
        <strain evidence="2">0111107269</strain>
        <tissue evidence="2">Whole body</tissue>
    </source>
</reference>
<dbReference type="Proteomes" id="UP000250275">
    <property type="component" value="Unassembled WGS sequence"/>
</dbReference>
<evidence type="ECO:0000256" key="1">
    <source>
        <dbReference type="SAM" id="MobiDB-lite"/>
    </source>
</evidence>
<feature type="compositionally biased region" description="Basic and acidic residues" evidence="1">
    <location>
        <begin position="154"/>
        <end position="163"/>
    </location>
</feature>
<protein>
    <submittedName>
        <fullName evidence="2">Uncharacterized protein</fullName>
    </submittedName>
</protein>
<feature type="compositionally biased region" description="Basic and acidic residues" evidence="1">
    <location>
        <begin position="76"/>
        <end position="90"/>
    </location>
</feature>
<accession>A0A310SI24</accession>
<organism evidence="2 3">
    <name type="scientific">Eufriesea mexicana</name>
    <dbReference type="NCBI Taxonomy" id="516756"/>
    <lineage>
        <taxon>Eukaryota</taxon>
        <taxon>Metazoa</taxon>
        <taxon>Ecdysozoa</taxon>
        <taxon>Arthropoda</taxon>
        <taxon>Hexapoda</taxon>
        <taxon>Insecta</taxon>
        <taxon>Pterygota</taxon>
        <taxon>Neoptera</taxon>
        <taxon>Endopterygota</taxon>
        <taxon>Hymenoptera</taxon>
        <taxon>Apocrita</taxon>
        <taxon>Aculeata</taxon>
        <taxon>Apoidea</taxon>
        <taxon>Anthophila</taxon>
        <taxon>Apidae</taxon>
        <taxon>Eufriesea</taxon>
    </lineage>
</organism>
<keyword evidence="3" id="KW-1185">Reference proteome</keyword>
<feature type="region of interest" description="Disordered" evidence="1">
    <location>
        <begin position="61"/>
        <end position="90"/>
    </location>
</feature>
<proteinExistence type="predicted"/>
<feature type="region of interest" description="Disordered" evidence="1">
    <location>
        <begin position="154"/>
        <end position="173"/>
    </location>
</feature>
<dbReference type="OrthoDB" id="6612278at2759"/>
<evidence type="ECO:0000313" key="2">
    <source>
        <dbReference type="EMBL" id="OAD54972.1"/>
    </source>
</evidence>
<dbReference type="AlphaFoldDB" id="A0A310SI24"/>
<feature type="compositionally biased region" description="Basic residues" evidence="1">
    <location>
        <begin position="164"/>
        <end position="173"/>
    </location>
</feature>
<name>A0A310SI24_9HYME</name>
<dbReference type="EMBL" id="KQ763581">
    <property type="protein sequence ID" value="OAD54972.1"/>
    <property type="molecule type" value="Genomic_DNA"/>
</dbReference>